<organism evidence="1 2">
    <name type="scientific">Pseudomonas cyclaminis</name>
    <dbReference type="NCBI Taxonomy" id="2781239"/>
    <lineage>
        <taxon>Bacteria</taxon>
        <taxon>Pseudomonadati</taxon>
        <taxon>Pseudomonadota</taxon>
        <taxon>Gammaproteobacteria</taxon>
        <taxon>Pseudomonadales</taxon>
        <taxon>Pseudomonadaceae</taxon>
        <taxon>Pseudomonas</taxon>
    </lineage>
</organism>
<reference evidence="1 2" key="1">
    <citation type="submission" date="2020-10" db="EMBL/GenBank/DDBJ databases">
        <title>The draft genomes of Cyclamen pathogen Pseudomonas sp.</title>
        <authorList>
            <person name="Fujikawa T."/>
            <person name="Sawada H."/>
        </authorList>
    </citation>
    <scope>NUCLEOTIDE SEQUENCE [LARGE SCALE GENOMIC DNA]</scope>
    <source>
        <strain evidence="1 2">MAFF 301449</strain>
    </source>
</reference>
<comment type="caution">
    <text evidence="1">The sequence shown here is derived from an EMBL/GenBank/DDBJ whole genome shotgun (WGS) entry which is preliminary data.</text>
</comment>
<dbReference type="Proteomes" id="UP000613075">
    <property type="component" value="Unassembled WGS sequence"/>
</dbReference>
<protein>
    <submittedName>
        <fullName evidence="1">Uncharacterized protein</fullName>
    </submittedName>
</protein>
<name>A0ABR9SU96_9PSED</name>
<evidence type="ECO:0000313" key="1">
    <source>
        <dbReference type="EMBL" id="MBE8592493.1"/>
    </source>
</evidence>
<dbReference type="RefSeq" id="WP_193864151.1">
    <property type="nucleotide sequence ID" value="NZ_JADDUM010000133.1"/>
</dbReference>
<sequence>MNALEKLYPDNTKGVCTADVIKDPDVNKFEAKTLTFAEDKVYQRWVIHAHTSSASGTQTLSFYIPFGDDVTDREFKIVDAASGPDTMQVDWQEIINGEIHRYIGFEGKAIVSIDKSTATLTARFDFKADRASNVIEIARGKLSVEGFSHDTGSVTADVTGDVTASYRATEVTLIHQPASRTFPPSFRGWSLHYEPRPNIREFQLSLSVADHLKPGTYSVTRDSQEVRIIFFDMRKRFLGYWATEGTVNIQKMPASDASSGELTATFDFTAKTEAPEHVIKAINGHLHIKK</sequence>
<accession>A0ABR9SU96</accession>
<keyword evidence="2" id="KW-1185">Reference proteome</keyword>
<proteinExistence type="predicted"/>
<gene>
    <name evidence="1" type="ORF">IQK56_17030</name>
</gene>
<evidence type="ECO:0000313" key="2">
    <source>
        <dbReference type="Proteomes" id="UP000613075"/>
    </source>
</evidence>
<dbReference type="EMBL" id="JADDUM010000133">
    <property type="protein sequence ID" value="MBE8592493.1"/>
    <property type="molecule type" value="Genomic_DNA"/>
</dbReference>